<evidence type="ECO:0000313" key="2">
    <source>
        <dbReference type="EMBL" id="ARR28942.1"/>
    </source>
</evidence>
<dbReference type="InterPro" id="IPR016187">
    <property type="entry name" value="CTDL_fold"/>
</dbReference>
<proteinExistence type="predicted"/>
<evidence type="ECO:0000256" key="1">
    <source>
        <dbReference type="SAM" id="Phobius"/>
    </source>
</evidence>
<sequence>MTTGGSGVALWKVGLICSVIGVAVGVCFFYLNYREGYTSFCCNAGWLSFNKRCYIVSSFLVDWTGCVLFCRHHNADLLNDLSDWKILHFLADFYPVWYTKLYEEYRYVEQSEDPGPVEIAYTEDEGTKRTCVCLRRYFKC</sequence>
<dbReference type="RefSeq" id="YP_009362451.1">
    <property type="nucleotide sequence ID" value="NC_034618.1"/>
</dbReference>
<feature type="transmembrane region" description="Helical" evidence="1">
    <location>
        <begin position="12"/>
        <end position="31"/>
    </location>
</feature>
<dbReference type="Proteomes" id="UP000203507">
    <property type="component" value="Segment"/>
</dbReference>
<dbReference type="GeneID" id="32878276"/>
<accession>A0A1X9T5G5</accession>
<dbReference type="KEGG" id="vg:32878276"/>
<dbReference type="EMBL" id="KX832224">
    <property type="protein sequence ID" value="ARR28942.1"/>
    <property type="molecule type" value="Genomic_DNA"/>
</dbReference>
<keyword evidence="3" id="KW-1185">Reference proteome</keyword>
<dbReference type="Gene3D" id="3.10.100.10">
    <property type="entry name" value="Mannose-Binding Protein A, subunit A"/>
    <property type="match status" value="1"/>
</dbReference>
<reference evidence="2" key="1">
    <citation type="journal article" date="2017" name="Vet. Pathol.">
        <title>Ranid Herpesvirus 3 and Proliferative Dermatitis in Free-Ranging Wild Common Frogs (Rana Temporaria).</title>
        <authorList>
            <person name="Origgi F.C."/>
            <person name="Schmidt B.R."/>
            <person name="Lohmann P."/>
            <person name="Otten P."/>
            <person name="Akdesir E."/>
            <person name="Gaschen V."/>
            <person name="Aguilar-Bultet L."/>
            <person name="Wahli T."/>
            <person name="Sattler U."/>
            <person name="Stoffel M.H."/>
        </authorList>
    </citation>
    <scope>NUCLEOTIDE SEQUENCE [LARGE SCALE GENOMIC DNA]</scope>
    <source>
        <strain evidence="2">FO1_2015</strain>
    </source>
</reference>
<dbReference type="GO" id="GO:0030246">
    <property type="term" value="F:carbohydrate binding"/>
    <property type="evidence" value="ECO:0007669"/>
    <property type="project" value="UniProtKB-KW"/>
</dbReference>
<keyword evidence="2" id="KW-0430">Lectin</keyword>
<protein>
    <submittedName>
        <fullName evidence="2">C-type lectin protein</fullName>
    </submittedName>
</protein>
<dbReference type="SUPFAM" id="SSF56436">
    <property type="entry name" value="C-type lectin-like"/>
    <property type="match status" value="1"/>
</dbReference>
<keyword evidence="1" id="KW-0812">Transmembrane</keyword>
<name>A0A1X9T5G5_9VIRU</name>
<dbReference type="InterPro" id="IPR016186">
    <property type="entry name" value="C-type_lectin-like/link_sf"/>
</dbReference>
<evidence type="ECO:0000313" key="3">
    <source>
        <dbReference type="Proteomes" id="UP000203507"/>
    </source>
</evidence>
<keyword evidence="1" id="KW-1133">Transmembrane helix</keyword>
<keyword evidence="1" id="KW-0472">Membrane</keyword>
<organism evidence="2">
    <name type="scientific">Ranid herpesvirus 3</name>
    <dbReference type="NCBI Taxonomy" id="1987509"/>
    <lineage>
        <taxon>Viruses</taxon>
        <taxon>Duplodnaviria</taxon>
        <taxon>Heunggongvirae</taxon>
        <taxon>Peploviricota</taxon>
        <taxon>Herviviricetes</taxon>
        <taxon>Herpesvirales</taxon>
        <taxon>Alloherpesviridae</taxon>
        <taxon>Batravirus</taxon>
        <taxon>Batravirus ranidallo3</taxon>
    </lineage>
</organism>